<evidence type="ECO:0000313" key="2">
    <source>
        <dbReference type="EMBL" id="GKZ17406.1"/>
    </source>
</evidence>
<gene>
    <name evidence="2" type="ORF">AbraCBS73388_008330</name>
</gene>
<dbReference type="AlphaFoldDB" id="A0A9W6DJB4"/>
<proteinExistence type="predicted"/>
<dbReference type="Proteomes" id="UP001143548">
    <property type="component" value="Unassembled WGS sequence"/>
</dbReference>
<feature type="region of interest" description="Disordered" evidence="1">
    <location>
        <begin position="1"/>
        <end position="118"/>
    </location>
</feature>
<comment type="caution">
    <text evidence="2">The sequence shown here is derived from an EMBL/GenBank/DDBJ whole genome shotgun (WGS) entry which is preliminary data.</text>
</comment>
<feature type="compositionally biased region" description="Polar residues" evidence="1">
    <location>
        <begin position="51"/>
        <end position="63"/>
    </location>
</feature>
<organism evidence="2 3">
    <name type="scientific">Aspergillus brasiliensis</name>
    <dbReference type="NCBI Taxonomy" id="319629"/>
    <lineage>
        <taxon>Eukaryota</taxon>
        <taxon>Fungi</taxon>
        <taxon>Dikarya</taxon>
        <taxon>Ascomycota</taxon>
        <taxon>Pezizomycotina</taxon>
        <taxon>Eurotiomycetes</taxon>
        <taxon>Eurotiomycetidae</taxon>
        <taxon>Eurotiales</taxon>
        <taxon>Aspergillaceae</taxon>
        <taxon>Aspergillus</taxon>
        <taxon>Aspergillus subgen. Circumdati</taxon>
    </lineage>
</organism>
<sequence>MENPLGEGSLLNKRNQPCQQDDSKQDSKTDPSSTELDSDQDASGAEKKSEQGSVGQDTHNSDNFDMEDGQSIQPNGGYERNVAPNSEHATDPGSEPNPPRKKRKTMAEEQTEWFRISPRTLQSNGFKVLKEKLEARKRNSSGSNVSQLENKSVLEMQNKELVHKIGLMEGYINHLEKDLVENNTLLVKIHSLTKPL</sequence>
<accession>A0A9W6DJB4</accession>
<evidence type="ECO:0000313" key="3">
    <source>
        <dbReference type="Proteomes" id="UP001143548"/>
    </source>
</evidence>
<protein>
    <submittedName>
        <fullName evidence="2">Uncharacterized protein</fullName>
    </submittedName>
</protein>
<dbReference type="EMBL" id="BROQ01000005">
    <property type="protein sequence ID" value="GKZ17406.1"/>
    <property type="molecule type" value="Genomic_DNA"/>
</dbReference>
<reference evidence="2" key="1">
    <citation type="submission" date="2022-07" db="EMBL/GenBank/DDBJ databases">
        <title>Taxonomy of Aspergillus series Nigri: significant species reduction supported by multi-species coalescent approaches.</title>
        <authorList>
            <person name="Bian C."/>
            <person name="Kusuya Y."/>
            <person name="Sklenar F."/>
            <person name="D'hooge E."/>
            <person name="Yaguchi T."/>
            <person name="Takahashi H."/>
            <person name="Hubka V."/>
        </authorList>
    </citation>
    <scope>NUCLEOTIDE SEQUENCE</scope>
    <source>
        <strain evidence="2">CBS 733.88</strain>
    </source>
</reference>
<evidence type="ECO:0000256" key="1">
    <source>
        <dbReference type="SAM" id="MobiDB-lite"/>
    </source>
</evidence>
<name>A0A9W6DJB4_9EURO</name>